<reference evidence="7 8" key="1">
    <citation type="journal article" date="2014" name="PLoS ONE">
        <title>De novo Genome Assembly of the Fungal Plant Pathogen Pyrenophora semeniperda.</title>
        <authorList>
            <person name="Soliai M.M."/>
            <person name="Meyer S.E."/>
            <person name="Udall J.A."/>
            <person name="Elzinga D.E."/>
            <person name="Hermansen R.A."/>
            <person name="Bodily P.M."/>
            <person name="Hart A.A."/>
            <person name="Coleman C.E."/>
        </authorList>
    </citation>
    <scope>NUCLEOTIDE SEQUENCE [LARGE SCALE GENOMIC DNA]</scope>
    <source>
        <strain evidence="7 8">CCB06</strain>
        <tissue evidence="7">Mycelium</tissue>
    </source>
</reference>
<dbReference type="PANTHER" id="PTHR43827">
    <property type="entry name" value="2,5-DIKETO-D-GLUCONIC ACID REDUCTASE"/>
    <property type="match status" value="1"/>
</dbReference>
<evidence type="ECO:0000256" key="4">
    <source>
        <dbReference type="PIRSR" id="PIRSR000097-2"/>
    </source>
</evidence>
<accession>A0A3M7MHT5</accession>
<evidence type="ECO:0000256" key="5">
    <source>
        <dbReference type="PIRSR" id="PIRSR000097-3"/>
    </source>
</evidence>
<dbReference type="PRINTS" id="PR00069">
    <property type="entry name" value="ALDKETRDTASE"/>
</dbReference>
<dbReference type="InterPro" id="IPR020471">
    <property type="entry name" value="AKR"/>
</dbReference>
<dbReference type="AlphaFoldDB" id="A0A3M7MHT5"/>
<sequence>MAIALLIAASKHFSTTPLFRMSAKPLSIDATFPLTGSQHKIPQIGFGVYLSPKDICVKSCKKAFDAGYRHIDTAQYYANEEQVGQALAESGLPRKDVYITSKVLSPGEDVESTYKKVAESVEKLAGKDGYADLFLVHSPNGGKESRKTMWLALVLAQDRGKVQDIGVSNYGIQHIEEISKIHVEEVSETRKGAVLPVVNQIELHPWCQQREIVEYCKDRNIVIEAYCPLVRNEKANDETLVSIAKKHNKEPNQVLIRWSLQKGFVPLPKSDTPSRIVTNVDVYGFELDQEDMDNLDGLDQGAKGAIVQAVSNA</sequence>
<dbReference type="InterPro" id="IPR018170">
    <property type="entry name" value="Aldo/ket_reductase_CS"/>
</dbReference>
<name>A0A3M7MHT5_9PLEO</name>
<dbReference type="PANTHER" id="PTHR43827:SF13">
    <property type="entry name" value="ALDO_KETO REDUCTASE FAMILY PROTEIN"/>
    <property type="match status" value="1"/>
</dbReference>
<feature type="binding site" evidence="4">
    <location>
        <position position="137"/>
    </location>
    <ligand>
        <name>substrate</name>
    </ligand>
</feature>
<feature type="active site" description="Proton donor" evidence="3">
    <location>
        <position position="77"/>
    </location>
</feature>
<dbReference type="OrthoDB" id="416253at2759"/>
<gene>
    <name evidence="7" type="ORF">GMOD_00004816</name>
</gene>
<evidence type="ECO:0000259" key="6">
    <source>
        <dbReference type="Pfam" id="PF00248"/>
    </source>
</evidence>
<dbReference type="Pfam" id="PF00248">
    <property type="entry name" value="Aldo_ket_red"/>
    <property type="match status" value="1"/>
</dbReference>
<feature type="site" description="Lowers pKa of active site Tyr" evidence="5">
    <location>
        <position position="102"/>
    </location>
</feature>
<protein>
    <submittedName>
        <fullName evidence="7">Alcohol dehydrogenase</fullName>
    </submittedName>
</protein>
<dbReference type="CDD" id="cd19071">
    <property type="entry name" value="AKR_AKR1-5-like"/>
    <property type="match status" value="1"/>
</dbReference>
<feature type="domain" description="NADP-dependent oxidoreductase" evidence="6">
    <location>
        <begin position="59"/>
        <end position="299"/>
    </location>
</feature>
<dbReference type="GO" id="GO:0016491">
    <property type="term" value="F:oxidoreductase activity"/>
    <property type="evidence" value="ECO:0007669"/>
    <property type="project" value="UniProtKB-KW"/>
</dbReference>
<dbReference type="InterPro" id="IPR036812">
    <property type="entry name" value="NAD(P)_OxRdtase_dom_sf"/>
</dbReference>
<dbReference type="PROSITE" id="PS00063">
    <property type="entry name" value="ALDOKETO_REDUCTASE_3"/>
    <property type="match status" value="1"/>
</dbReference>
<dbReference type="PROSITE" id="PS00798">
    <property type="entry name" value="ALDOKETO_REDUCTASE_1"/>
    <property type="match status" value="1"/>
</dbReference>
<proteinExistence type="inferred from homology"/>
<keyword evidence="8" id="KW-1185">Reference proteome</keyword>
<organism evidence="7 8">
    <name type="scientific">Pyrenophora seminiperda CCB06</name>
    <dbReference type="NCBI Taxonomy" id="1302712"/>
    <lineage>
        <taxon>Eukaryota</taxon>
        <taxon>Fungi</taxon>
        <taxon>Dikarya</taxon>
        <taxon>Ascomycota</taxon>
        <taxon>Pezizomycotina</taxon>
        <taxon>Dothideomycetes</taxon>
        <taxon>Pleosporomycetidae</taxon>
        <taxon>Pleosporales</taxon>
        <taxon>Pleosporineae</taxon>
        <taxon>Pleosporaceae</taxon>
        <taxon>Pyrenophora</taxon>
    </lineage>
</organism>
<evidence type="ECO:0000256" key="1">
    <source>
        <dbReference type="ARBA" id="ARBA00007905"/>
    </source>
</evidence>
<evidence type="ECO:0000256" key="3">
    <source>
        <dbReference type="PIRSR" id="PIRSR000097-1"/>
    </source>
</evidence>
<keyword evidence="2" id="KW-0560">Oxidoreductase</keyword>
<comment type="similarity">
    <text evidence="1">Belongs to the aldo/keto reductase family.</text>
</comment>
<dbReference type="InterPro" id="IPR023210">
    <property type="entry name" value="NADP_OxRdtase_dom"/>
</dbReference>
<dbReference type="PIRSF" id="PIRSF000097">
    <property type="entry name" value="AKR"/>
    <property type="match status" value="1"/>
</dbReference>
<dbReference type="Proteomes" id="UP000265663">
    <property type="component" value="Unassembled WGS sequence"/>
</dbReference>
<dbReference type="FunFam" id="3.20.20.100:FF:000015">
    <property type="entry name" value="Oxidoreductase, aldo/keto reductase family"/>
    <property type="match status" value="1"/>
</dbReference>
<dbReference type="EMBL" id="KE747843">
    <property type="protein sequence ID" value="RMZ73998.1"/>
    <property type="molecule type" value="Genomic_DNA"/>
</dbReference>
<evidence type="ECO:0000313" key="7">
    <source>
        <dbReference type="EMBL" id="RMZ73998.1"/>
    </source>
</evidence>
<evidence type="ECO:0000313" key="8">
    <source>
        <dbReference type="Proteomes" id="UP000265663"/>
    </source>
</evidence>
<dbReference type="PROSITE" id="PS00062">
    <property type="entry name" value="ALDOKETO_REDUCTASE_2"/>
    <property type="match status" value="1"/>
</dbReference>
<evidence type="ECO:0000256" key="2">
    <source>
        <dbReference type="ARBA" id="ARBA00023002"/>
    </source>
</evidence>
<dbReference type="SUPFAM" id="SSF51430">
    <property type="entry name" value="NAD(P)-linked oxidoreductase"/>
    <property type="match status" value="1"/>
</dbReference>
<dbReference type="Gene3D" id="3.20.20.100">
    <property type="entry name" value="NADP-dependent oxidoreductase domain"/>
    <property type="match status" value="1"/>
</dbReference>